<feature type="signal peptide" evidence="1">
    <location>
        <begin position="1"/>
        <end position="39"/>
    </location>
</feature>
<evidence type="ECO:0000313" key="3">
    <source>
        <dbReference type="EMBL" id="MEJ5945906.1"/>
    </source>
</evidence>
<evidence type="ECO:0000259" key="2">
    <source>
        <dbReference type="Pfam" id="PF24837"/>
    </source>
</evidence>
<comment type="caution">
    <text evidence="3">The sequence shown here is derived from an EMBL/GenBank/DDBJ whole genome shotgun (WGS) entry which is preliminary data.</text>
</comment>
<protein>
    <recommendedName>
        <fullName evidence="2">AMIN-like domain-containing protein</fullName>
    </recommendedName>
</protein>
<name>A0ABU8RLH5_9ACTN</name>
<organism evidence="3 4">
    <name type="scientific">Pseudokineococcus basanitobsidens</name>
    <dbReference type="NCBI Taxonomy" id="1926649"/>
    <lineage>
        <taxon>Bacteria</taxon>
        <taxon>Bacillati</taxon>
        <taxon>Actinomycetota</taxon>
        <taxon>Actinomycetes</taxon>
        <taxon>Kineosporiales</taxon>
        <taxon>Kineosporiaceae</taxon>
        <taxon>Pseudokineococcus</taxon>
    </lineage>
</organism>
<dbReference type="Proteomes" id="UP001387100">
    <property type="component" value="Unassembled WGS sequence"/>
</dbReference>
<feature type="chain" id="PRO_5046473710" description="AMIN-like domain-containing protein" evidence="1">
    <location>
        <begin position="40"/>
        <end position="196"/>
    </location>
</feature>
<evidence type="ECO:0000256" key="1">
    <source>
        <dbReference type="SAM" id="SignalP"/>
    </source>
</evidence>
<reference evidence="3 4" key="1">
    <citation type="journal article" date="2017" name="Int. J. Syst. Evol. Microbiol.">
        <title>Pseudokineococcus basanitobsidens sp. nov., isolated from volcanic rock.</title>
        <authorList>
            <person name="Lee D.W."/>
            <person name="Park M.Y."/>
            <person name="Kim J.J."/>
            <person name="Kim B.S."/>
        </authorList>
    </citation>
    <scope>NUCLEOTIDE SEQUENCE [LARGE SCALE GENOMIC DNA]</scope>
    <source>
        <strain evidence="3 4">DSM 103726</strain>
    </source>
</reference>
<dbReference type="EMBL" id="JBBIAA010000013">
    <property type="protein sequence ID" value="MEJ5945906.1"/>
    <property type="molecule type" value="Genomic_DNA"/>
</dbReference>
<accession>A0ABU8RLH5</accession>
<proteinExistence type="predicted"/>
<keyword evidence="1" id="KW-0732">Signal</keyword>
<keyword evidence="4" id="KW-1185">Reference proteome</keyword>
<evidence type="ECO:0000313" key="4">
    <source>
        <dbReference type="Proteomes" id="UP001387100"/>
    </source>
</evidence>
<dbReference type="Pfam" id="PF24837">
    <property type="entry name" value="AMIN-like"/>
    <property type="match status" value="1"/>
</dbReference>
<feature type="domain" description="AMIN-like" evidence="2">
    <location>
        <begin position="65"/>
        <end position="194"/>
    </location>
</feature>
<gene>
    <name evidence="3" type="ORF">WDZ17_11445</name>
</gene>
<dbReference type="InterPro" id="IPR056303">
    <property type="entry name" value="AMIN-like"/>
</dbReference>
<sequence length="196" mass="20013">MGAAAVVEVGTRGTGRVVRAAAALAMAAGLLAAPAAAGAADAEAASCATAWGSTPEGTLGIAPGQVTSVRSGRHACFDRVVVDVRGRSGGFYVRYVDAVTQDGSGDPVPLRGGARLLVVVGAPSYDDDYRPTYAPADATELVDTRGARTLRQVASAGSFEGQTTLGIGVRARLPFRTSTISDGRTTRLVVDVAHRW</sequence>